<dbReference type="SUPFAM" id="SSF51338">
    <property type="entry name" value="Composite domain of metallo-dependent hydrolases"/>
    <property type="match status" value="1"/>
</dbReference>
<name>A1ZK55_MICM2</name>
<feature type="signal peptide" evidence="1">
    <location>
        <begin position="1"/>
        <end position="21"/>
    </location>
</feature>
<dbReference type="Pfam" id="PF07969">
    <property type="entry name" value="Amidohydro_3"/>
    <property type="match status" value="1"/>
</dbReference>
<dbReference type="GO" id="GO:0016810">
    <property type="term" value="F:hydrolase activity, acting on carbon-nitrogen (but not peptide) bonds"/>
    <property type="evidence" value="ECO:0007669"/>
    <property type="project" value="InterPro"/>
</dbReference>
<accession>A1ZK55</accession>
<dbReference type="Gene3D" id="3.10.310.70">
    <property type="match status" value="1"/>
</dbReference>
<keyword evidence="4" id="KW-1185">Reference proteome</keyword>
<protein>
    <submittedName>
        <fullName evidence="3">Urease domain protein</fullName>
    </submittedName>
</protein>
<dbReference type="AlphaFoldDB" id="A1ZK55"/>
<reference evidence="3 4" key="1">
    <citation type="submission" date="2007-01" db="EMBL/GenBank/DDBJ databases">
        <authorList>
            <person name="Haygood M."/>
            <person name="Podell S."/>
            <person name="Anderson C."/>
            <person name="Hopkinson B."/>
            <person name="Roe K."/>
            <person name="Barbeau K."/>
            <person name="Gaasterland T."/>
            <person name="Ferriera S."/>
            <person name="Johnson J."/>
            <person name="Kravitz S."/>
            <person name="Beeson K."/>
            <person name="Sutton G."/>
            <person name="Rogers Y.-H."/>
            <person name="Friedman R."/>
            <person name="Frazier M."/>
            <person name="Venter J.C."/>
        </authorList>
    </citation>
    <scope>NUCLEOTIDE SEQUENCE [LARGE SCALE GENOMIC DNA]</scope>
    <source>
        <strain evidence="3 4">ATCC 23134</strain>
    </source>
</reference>
<sequence>MKIFTYIIQACLAIVLFGASACKKDAQPQVQDASEKLFINGKIYTVNNAALWAEAILVKDGVITYVGTTAQAKAQASANAQVIDLQGQMMMPGIHDVHMHPLEASTNNFKFNLSNAETNPENYAATVKQAIKDHPGTGWLLGAGHSLTTILAATRAPRLILDELSSTRPIGIMEQTSHSFWCNSKALEVLGISQLTPDPQGGIIVREANGAPNGLLIDNAGELLAEAALKATNAKEATDYQGLVEFALPEMAKYGITSACEARTFWKRNYHKVWQRIEAEGKLTARVTLALWAYPAEDDASQIQTLKSLYTNDDTKLLRINQIKLYMDGIIHNTTAALHTNYQQDVLGNGIGNGLNYFTQTRLASYIAQLESTGFDFFIHSIGNRGTTEALNAIEKSGTAQGRHRLTHLEMVQTSDLARFNALNVTADCQVAGSFTHPDHWSENAALVGTALANDLVPLKNLVNAKARLTLSSDWDVSTLNPFVGMQNAVTRSPQEISLAEAVKAYTINAAYTMRQENKVGTIEIGKEADLIVLDRDIFSISPSTIGQTQVVQTYLRGKLVYQK</sequence>
<gene>
    <name evidence="3" type="ORF">M23134_02272</name>
</gene>
<dbReference type="InterPro" id="IPR011059">
    <property type="entry name" value="Metal-dep_hydrolase_composite"/>
</dbReference>
<dbReference type="PANTHER" id="PTHR22642:SF2">
    <property type="entry name" value="PROTEIN LONG AFTER FAR-RED 3"/>
    <property type="match status" value="1"/>
</dbReference>
<evidence type="ECO:0000313" key="3">
    <source>
        <dbReference type="EMBL" id="EAY29081.1"/>
    </source>
</evidence>
<dbReference type="PROSITE" id="PS51257">
    <property type="entry name" value="PROKAR_LIPOPROTEIN"/>
    <property type="match status" value="1"/>
</dbReference>
<comment type="caution">
    <text evidence="3">The sequence shown here is derived from an EMBL/GenBank/DDBJ whole genome shotgun (WGS) entry which is preliminary data.</text>
</comment>
<dbReference type="eggNOG" id="COG1574">
    <property type="taxonomic scope" value="Bacteria"/>
</dbReference>
<feature type="domain" description="Amidohydrolase 3" evidence="2">
    <location>
        <begin position="81"/>
        <end position="562"/>
    </location>
</feature>
<dbReference type="Gene3D" id="2.30.40.10">
    <property type="entry name" value="Urease, subunit C, domain 1"/>
    <property type="match status" value="1"/>
</dbReference>
<dbReference type="Proteomes" id="UP000004095">
    <property type="component" value="Unassembled WGS sequence"/>
</dbReference>
<dbReference type="InterPro" id="IPR013108">
    <property type="entry name" value="Amidohydro_3"/>
</dbReference>
<organism evidence="3 4">
    <name type="scientific">Microscilla marina ATCC 23134</name>
    <dbReference type="NCBI Taxonomy" id="313606"/>
    <lineage>
        <taxon>Bacteria</taxon>
        <taxon>Pseudomonadati</taxon>
        <taxon>Bacteroidota</taxon>
        <taxon>Cytophagia</taxon>
        <taxon>Cytophagales</taxon>
        <taxon>Microscillaceae</taxon>
        <taxon>Microscilla</taxon>
    </lineage>
</organism>
<keyword evidence="1" id="KW-0732">Signal</keyword>
<dbReference type="InterPro" id="IPR032466">
    <property type="entry name" value="Metal_Hydrolase"/>
</dbReference>
<dbReference type="PANTHER" id="PTHR22642">
    <property type="entry name" value="IMIDAZOLONEPROPIONASE"/>
    <property type="match status" value="1"/>
</dbReference>
<dbReference type="SUPFAM" id="SSF51556">
    <property type="entry name" value="Metallo-dependent hydrolases"/>
    <property type="match status" value="1"/>
</dbReference>
<proteinExistence type="predicted"/>
<dbReference type="CDD" id="cd01300">
    <property type="entry name" value="YtcJ_like"/>
    <property type="match status" value="1"/>
</dbReference>
<evidence type="ECO:0000313" key="4">
    <source>
        <dbReference type="Proteomes" id="UP000004095"/>
    </source>
</evidence>
<dbReference type="RefSeq" id="WP_002696639.1">
    <property type="nucleotide sequence ID" value="NZ_AAWS01000012.1"/>
</dbReference>
<evidence type="ECO:0000259" key="2">
    <source>
        <dbReference type="Pfam" id="PF07969"/>
    </source>
</evidence>
<dbReference type="Gene3D" id="3.20.20.140">
    <property type="entry name" value="Metal-dependent hydrolases"/>
    <property type="match status" value="1"/>
</dbReference>
<dbReference type="OrthoDB" id="9767366at2"/>
<dbReference type="EMBL" id="AAWS01000012">
    <property type="protein sequence ID" value="EAY29081.1"/>
    <property type="molecule type" value="Genomic_DNA"/>
</dbReference>
<evidence type="ECO:0000256" key="1">
    <source>
        <dbReference type="SAM" id="SignalP"/>
    </source>
</evidence>
<feature type="chain" id="PRO_5002642254" evidence="1">
    <location>
        <begin position="22"/>
        <end position="564"/>
    </location>
</feature>
<dbReference type="InterPro" id="IPR033932">
    <property type="entry name" value="YtcJ-like"/>
</dbReference>